<dbReference type="STRING" id="1547445.LO80_01860"/>
<accession>A0A097ERQ6</accession>
<feature type="chain" id="PRO_5001930162" description="GDSL family lipase" evidence="2">
    <location>
        <begin position="21"/>
        <end position="478"/>
    </location>
</feature>
<dbReference type="KEGG" id="frf:LO80_01860"/>
<protein>
    <recommendedName>
        <fullName evidence="5">GDSL family lipase</fullName>
    </recommendedName>
</protein>
<evidence type="ECO:0008006" key="5">
    <source>
        <dbReference type="Google" id="ProtNLM"/>
    </source>
</evidence>
<dbReference type="HOGENOM" id="CLU_047381_0_0_6"/>
<sequence length="478" mass="54848">MTFRLPLFIVLICYMTNTYADARSNIVLENECNVPVEFKISGDNLDSDAYITLSPHSYHNAGEFINDKVFFDTTSEFEISYTSNSDKGLVKYHLSNSWNSNHAMFEKKLGNIFVDKNNLHKKYKKSWHSYSSTLKYVIPTFTISSCSINNNLDLSQSEFNDIDRVIIFGDSLTDTGTLYSVTKGLLPKSTPYDKGMFSNGDIWSLRLKNMLLENNIKTSNYAVGGATVVYKPEWADVKLPYNLKAELTSYNIDKLTFNKNEKRLGIFLIGANDILTSNSNLTTIEMDEAIKQVTDKIISSILEIDTQKNIIIGLPDLSVTLESKRLDNQRVVKYMTEKYNEKLAEFAEQNQEKVKFIDLANIFNNAMANIDEFNKKYNTEIRTTQESCWHGGYYLPETLNNDYYKDLIMQNSNTNEEIDNDTLAQLIDSSVMQATIKASYTGQMCDDPQHYFFWDEVHPTLQVQKAIYLYILEMTGVR</sequence>
<dbReference type="EMBL" id="CP009574">
    <property type="protein sequence ID" value="AIT10258.1"/>
    <property type="molecule type" value="Genomic_DNA"/>
</dbReference>
<dbReference type="Proteomes" id="UP000029672">
    <property type="component" value="Chromosome"/>
</dbReference>
<proteinExistence type="predicted"/>
<name>A0A097ERQ6_9GAMM</name>
<evidence type="ECO:0000313" key="4">
    <source>
        <dbReference type="Proteomes" id="UP000029672"/>
    </source>
</evidence>
<evidence type="ECO:0000256" key="1">
    <source>
        <dbReference type="ARBA" id="ARBA00022729"/>
    </source>
</evidence>
<keyword evidence="4" id="KW-1185">Reference proteome</keyword>
<dbReference type="Pfam" id="PF00657">
    <property type="entry name" value="Lipase_GDSL"/>
    <property type="match status" value="1"/>
</dbReference>
<dbReference type="eggNOG" id="COG3240">
    <property type="taxonomic scope" value="Bacteria"/>
</dbReference>
<feature type="signal peptide" evidence="2">
    <location>
        <begin position="1"/>
        <end position="20"/>
    </location>
</feature>
<dbReference type="PANTHER" id="PTHR45642:SF139">
    <property type="entry name" value="SGNH HYDROLASE-TYPE ESTERASE DOMAIN-CONTAINING PROTEIN"/>
    <property type="match status" value="1"/>
</dbReference>
<dbReference type="InterPro" id="IPR036514">
    <property type="entry name" value="SGNH_hydro_sf"/>
</dbReference>
<dbReference type="InterPro" id="IPR050592">
    <property type="entry name" value="GDSL_lipolytic_enzyme"/>
</dbReference>
<dbReference type="InterPro" id="IPR001087">
    <property type="entry name" value="GDSL"/>
</dbReference>
<reference evidence="3 4" key="1">
    <citation type="submission" date="2014-10" db="EMBL/GenBank/DDBJ databases">
        <title>Whole genome sequence of Francisella endociliophora strain FSC1006, isolated from a laboratory culture of the marine ciliate Euplotes raikovi.</title>
        <authorList>
            <person name="Granberg M."/>
            <person name="Backman S."/>
            <person name="Lundmark E."/>
            <person name="Nilsson E."/>
            <person name="Karlsson E."/>
            <person name="Thelaus J."/>
            <person name="Ohrman C."/>
            <person name="Larkeryd A."/>
            <person name="Stenberg P."/>
        </authorList>
    </citation>
    <scope>NUCLEOTIDE SEQUENCE [LARGE SCALE GENOMIC DNA]</scope>
    <source>
        <strain evidence="3 4">FSC1006</strain>
    </source>
</reference>
<dbReference type="Gene3D" id="3.40.50.1110">
    <property type="entry name" value="SGNH hydrolase"/>
    <property type="match status" value="1"/>
</dbReference>
<dbReference type="InterPro" id="IPR008265">
    <property type="entry name" value="Lipase_GDSL_AS"/>
</dbReference>
<dbReference type="SUPFAM" id="SSF52266">
    <property type="entry name" value="SGNH hydrolase"/>
    <property type="match status" value="1"/>
</dbReference>
<gene>
    <name evidence="3" type="ORF">LO80_01860</name>
</gene>
<dbReference type="GO" id="GO:0006629">
    <property type="term" value="P:lipid metabolic process"/>
    <property type="evidence" value="ECO:0007669"/>
    <property type="project" value="InterPro"/>
</dbReference>
<dbReference type="AlphaFoldDB" id="A0A097ERQ6"/>
<dbReference type="PANTHER" id="PTHR45642">
    <property type="entry name" value="GDSL ESTERASE/LIPASE EXL3"/>
    <property type="match status" value="1"/>
</dbReference>
<dbReference type="GO" id="GO:0016298">
    <property type="term" value="F:lipase activity"/>
    <property type="evidence" value="ECO:0007669"/>
    <property type="project" value="InterPro"/>
</dbReference>
<evidence type="ECO:0000256" key="2">
    <source>
        <dbReference type="SAM" id="SignalP"/>
    </source>
</evidence>
<evidence type="ECO:0000313" key="3">
    <source>
        <dbReference type="EMBL" id="AIT10258.1"/>
    </source>
</evidence>
<dbReference type="PROSITE" id="PS01098">
    <property type="entry name" value="LIPASE_GDSL_SER"/>
    <property type="match status" value="1"/>
</dbReference>
<keyword evidence="1 2" id="KW-0732">Signal</keyword>
<organism evidence="3 4">
    <name type="scientific">Candidatus Francisella endociliophora</name>
    <dbReference type="NCBI Taxonomy" id="653937"/>
    <lineage>
        <taxon>Bacteria</taxon>
        <taxon>Pseudomonadati</taxon>
        <taxon>Pseudomonadota</taxon>
        <taxon>Gammaproteobacteria</taxon>
        <taxon>Thiotrichales</taxon>
        <taxon>Francisellaceae</taxon>
        <taxon>Francisella</taxon>
    </lineage>
</organism>